<sequence length="230" mass="25108">MSISEPLTTSKEEEAHGFVFKAREDLSFDDVVNDFEMVAFGEFLNELTKTIACIEFLRFYSNVVHPAELAKHVKAQMANAINLTMKMVASHLKPLQLVIKTYPRSVLKVSLSHLKQGGGEGESQGFNLKIPEIILISSEGISSVQPLIFLPTSSTFVTIPSSESTFLATLPSTISNIVAFPVSTQFTKSIPLPLSKPLSIGSTDVTLMPSSSSEPSSLKGKEMMKVLRKN</sequence>
<evidence type="ECO:0000256" key="1">
    <source>
        <dbReference type="SAM" id="MobiDB-lite"/>
    </source>
</evidence>
<gene>
    <name evidence="2" type="ORF">LSALG_LOCUS41251</name>
</gene>
<evidence type="ECO:0000313" key="2">
    <source>
        <dbReference type="EMBL" id="CAI9302776.1"/>
    </source>
</evidence>
<dbReference type="AlphaFoldDB" id="A0AA36A2U5"/>
<dbReference type="Proteomes" id="UP001177003">
    <property type="component" value="Chromosome 9"/>
</dbReference>
<keyword evidence="3" id="KW-1185">Reference proteome</keyword>
<evidence type="ECO:0000313" key="3">
    <source>
        <dbReference type="Proteomes" id="UP001177003"/>
    </source>
</evidence>
<accession>A0AA36A2U5</accession>
<dbReference type="EMBL" id="OX465085">
    <property type="protein sequence ID" value="CAI9302776.1"/>
    <property type="molecule type" value="Genomic_DNA"/>
</dbReference>
<proteinExistence type="predicted"/>
<reference evidence="2" key="1">
    <citation type="submission" date="2023-04" db="EMBL/GenBank/DDBJ databases">
        <authorList>
            <person name="Vijverberg K."/>
            <person name="Xiong W."/>
            <person name="Schranz E."/>
        </authorList>
    </citation>
    <scope>NUCLEOTIDE SEQUENCE</scope>
</reference>
<feature type="region of interest" description="Disordered" evidence="1">
    <location>
        <begin position="206"/>
        <end position="230"/>
    </location>
</feature>
<name>A0AA36A2U5_LACSI</name>
<protein>
    <submittedName>
        <fullName evidence="2">Uncharacterized protein</fullName>
    </submittedName>
</protein>
<feature type="compositionally biased region" description="Basic and acidic residues" evidence="1">
    <location>
        <begin position="219"/>
        <end position="230"/>
    </location>
</feature>
<organism evidence="2 3">
    <name type="scientific">Lactuca saligna</name>
    <name type="common">Willowleaf lettuce</name>
    <dbReference type="NCBI Taxonomy" id="75948"/>
    <lineage>
        <taxon>Eukaryota</taxon>
        <taxon>Viridiplantae</taxon>
        <taxon>Streptophyta</taxon>
        <taxon>Embryophyta</taxon>
        <taxon>Tracheophyta</taxon>
        <taxon>Spermatophyta</taxon>
        <taxon>Magnoliopsida</taxon>
        <taxon>eudicotyledons</taxon>
        <taxon>Gunneridae</taxon>
        <taxon>Pentapetalae</taxon>
        <taxon>asterids</taxon>
        <taxon>campanulids</taxon>
        <taxon>Asterales</taxon>
        <taxon>Asteraceae</taxon>
        <taxon>Cichorioideae</taxon>
        <taxon>Cichorieae</taxon>
        <taxon>Lactucinae</taxon>
        <taxon>Lactuca</taxon>
    </lineage>
</organism>